<dbReference type="RefSeq" id="WP_021709401.1">
    <property type="nucleotide sequence ID" value="NZ_BAOB01000026.1"/>
</dbReference>
<dbReference type="eggNOG" id="ENOG5032STK">
    <property type="taxonomic scope" value="Bacteria"/>
</dbReference>
<dbReference type="InterPro" id="IPR009491">
    <property type="entry name" value="DUF1107"/>
</dbReference>
<gene>
    <name evidence="1" type="ORF">VAZ01S_027_00730</name>
</gene>
<evidence type="ECO:0000313" key="2">
    <source>
        <dbReference type="Proteomes" id="UP000016567"/>
    </source>
</evidence>
<dbReference type="OrthoDB" id="5588896at2"/>
<dbReference type="Proteomes" id="UP000016567">
    <property type="component" value="Unassembled WGS sequence"/>
</dbReference>
<dbReference type="Pfam" id="PF06526">
    <property type="entry name" value="DUF1107"/>
    <property type="match status" value="1"/>
</dbReference>
<sequence length="66" mass="7681">MFRVFSIYRPRQVARFVKTLFKGRFLIAGIGEFEFDNGKVLLPNVKDPQLLSVFREVNRAILLLPV</sequence>
<proteinExistence type="predicted"/>
<evidence type="ECO:0008006" key="3">
    <source>
        <dbReference type="Google" id="ProtNLM"/>
    </source>
</evidence>
<accession>U3APE4</accession>
<organism evidence="1 2">
    <name type="scientific">Vibrio azureus NBRC 104587</name>
    <dbReference type="NCBI Taxonomy" id="1219077"/>
    <lineage>
        <taxon>Bacteria</taxon>
        <taxon>Pseudomonadati</taxon>
        <taxon>Pseudomonadota</taxon>
        <taxon>Gammaproteobacteria</taxon>
        <taxon>Vibrionales</taxon>
        <taxon>Vibrionaceae</taxon>
        <taxon>Vibrio</taxon>
    </lineage>
</organism>
<dbReference type="STRING" id="1219077.VAZ01S_027_00730"/>
<dbReference type="Gene3D" id="3.30.1910.10">
    <property type="entry name" value="so0334 like domain"/>
    <property type="match status" value="1"/>
</dbReference>
<evidence type="ECO:0000313" key="1">
    <source>
        <dbReference type="EMBL" id="GAD75645.1"/>
    </source>
</evidence>
<reference evidence="1 2" key="1">
    <citation type="submission" date="2013-09" db="EMBL/GenBank/DDBJ databases">
        <title>Whole genome shotgun sequence of Vibrio azureus NBRC 104587.</title>
        <authorList>
            <person name="Isaki S."/>
            <person name="Hosoyama A."/>
            <person name="Numata M."/>
            <person name="Hashimoto M."/>
            <person name="Hosoyama Y."/>
            <person name="Tsuchikane K."/>
            <person name="Noguchi M."/>
            <person name="Hirakata S."/>
            <person name="Ichikawa N."/>
            <person name="Ohji S."/>
            <person name="Yamazoe A."/>
            <person name="Fujita N."/>
        </authorList>
    </citation>
    <scope>NUCLEOTIDE SEQUENCE [LARGE SCALE GENOMIC DNA]</scope>
    <source>
        <strain evidence="1 2">NBRC 104587</strain>
    </source>
</reference>
<dbReference type="EMBL" id="BATL01000027">
    <property type="protein sequence ID" value="GAD75645.1"/>
    <property type="molecule type" value="Genomic_DNA"/>
</dbReference>
<comment type="caution">
    <text evidence="1">The sequence shown here is derived from an EMBL/GenBank/DDBJ whole genome shotgun (WGS) entry which is preliminary data.</text>
</comment>
<protein>
    <recommendedName>
        <fullName evidence="3">DUF1107 domain-containing protein</fullName>
    </recommendedName>
</protein>
<dbReference type="AlphaFoldDB" id="U3APE4"/>
<keyword evidence="2" id="KW-1185">Reference proteome</keyword>
<name>U3APE4_9VIBR</name>